<gene>
    <name evidence="2" type="ORF">D1223_08255</name>
</gene>
<evidence type="ECO:0000313" key="2">
    <source>
        <dbReference type="EMBL" id="RIJ30787.1"/>
    </source>
</evidence>
<accession>A0A399RLA6</accession>
<feature type="transmembrane region" description="Helical" evidence="1">
    <location>
        <begin position="91"/>
        <end position="112"/>
    </location>
</feature>
<feature type="transmembrane region" description="Helical" evidence="1">
    <location>
        <begin position="59"/>
        <end position="79"/>
    </location>
</feature>
<evidence type="ECO:0000256" key="1">
    <source>
        <dbReference type="SAM" id="Phobius"/>
    </source>
</evidence>
<comment type="caution">
    <text evidence="2">The sequence shown here is derived from an EMBL/GenBank/DDBJ whole genome shotgun (WGS) entry which is preliminary data.</text>
</comment>
<keyword evidence="1" id="KW-1133">Transmembrane helix</keyword>
<sequence>MRVLLGIFPLLVIPVAIYNLIALPFGGSGDPDSAVIANASPILDLLNNPMLTMPMISGVNWAVTNGEMLILFSIALLFMEILKSTSTGTATIINHAISMILFIVCLVEFLLLPNFATSVFFIIMIMTLLDVLAGVVVTIVSARRDFGVGEGFSA</sequence>
<name>A0A399RLA6_9PROT</name>
<keyword evidence="3" id="KW-1185">Reference proteome</keyword>
<dbReference type="EMBL" id="QWFX01000006">
    <property type="protein sequence ID" value="RIJ30787.1"/>
    <property type="molecule type" value="Genomic_DNA"/>
</dbReference>
<keyword evidence="1" id="KW-0812">Transmembrane</keyword>
<keyword evidence="1" id="KW-0472">Membrane</keyword>
<reference evidence="2 3" key="1">
    <citation type="submission" date="2018-08" db="EMBL/GenBank/DDBJ databases">
        <title>Henriciella mobilis sp. nov., isolated from seawater.</title>
        <authorList>
            <person name="Cheng H."/>
            <person name="Wu Y.-H."/>
            <person name="Xu X.-W."/>
            <person name="Guo L.-L."/>
        </authorList>
    </citation>
    <scope>NUCLEOTIDE SEQUENCE [LARGE SCALE GENOMIC DNA]</scope>
    <source>
        <strain evidence="2 3">JN25</strain>
    </source>
</reference>
<dbReference type="AlphaFoldDB" id="A0A399RLA6"/>
<proteinExistence type="predicted"/>
<feature type="transmembrane region" description="Helical" evidence="1">
    <location>
        <begin position="118"/>
        <end position="140"/>
    </location>
</feature>
<evidence type="ECO:0000313" key="3">
    <source>
        <dbReference type="Proteomes" id="UP000266385"/>
    </source>
</evidence>
<organism evidence="2 3">
    <name type="scientific">Henriciella mobilis</name>
    <dbReference type="NCBI Taxonomy" id="2305467"/>
    <lineage>
        <taxon>Bacteria</taxon>
        <taxon>Pseudomonadati</taxon>
        <taxon>Pseudomonadota</taxon>
        <taxon>Alphaproteobacteria</taxon>
        <taxon>Hyphomonadales</taxon>
        <taxon>Hyphomonadaceae</taxon>
        <taxon>Henriciella</taxon>
    </lineage>
</organism>
<dbReference type="OrthoDB" id="9811032at2"/>
<protein>
    <submittedName>
        <fullName evidence="2">Uncharacterized protein</fullName>
    </submittedName>
</protein>
<dbReference type="Proteomes" id="UP000266385">
    <property type="component" value="Unassembled WGS sequence"/>
</dbReference>